<reference evidence="1 2" key="1">
    <citation type="submission" date="2016-03" db="EMBL/GenBank/DDBJ databases">
        <title>Genome Sequence and Comparative Pathogenic Determinants of Uropathogenic Escherichia coli O25b:H4, a Clinical Isolate from Saudi Arabia.</title>
        <authorList>
            <person name="Alyamani E.A.J."/>
            <person name="Khiyami M.A."/>
            <person name="Booq R.Y."/>
            <person name="Bahwerth F.S."/>
            <person name="Vaisvil B."/>
            <person name="Schmitt D.P."/>
            <person name="Kapatral V."/>
        </authorList>
    </citation>
    <scope>NUCLEOTIDE SEQUENCE [LARGE SCALE GENOMIC DNA]</scope>
    <source>
        <strain evidence="1 2">O25b:H4</strain>
    </source>
</reference>
<dbReference type="Proteomes" id="UP000183316">
    <property type="component" value="Chromosome"/>
</dbReference>
<dbReference type="AlphaFoldDB" id="A0A192C9X4"/>
<dbReference type="PATRIC" id="fig|941280.3.peg.1100"/>
<organism evidence="1 2">
    <name type="scientific">Escherichia coli O25b:H4</name>
    <dbReference type="NCBI Taxonomy" id="941280"/>
    <lineage>
        <taxon>Bacteria</taxon>
        <taxon>Pseudomonadati</taxon>
        <taxon>Pseudomonadota</taxon>
        <taxon>Gammaproteobacteria</taxon>
        <taxon>Enterobacterales</taxon>
        <taxon>Enterobacteriaceae</taxon>
        <taxon>Escherichia</taxon>
    </lineage>
</organism>
<dbReference type="EMBL" id="CP015085">
    <property type="protein sequence ID" value="ANK02374.1"/>
    <property type="molecule type" value="Genomic_DNA"/>
</dbReference>
<evidence type="ECO:0000313" key="2">
    <source>
        <dbReference type="Proteomes" id="UP000183316"/>
    </source>
</evidence>
<accession>A0A192C9X4</accession>
<protein>
    <submittedName>
        <fullName evidence="1">Uncharacterized protein</fullName>
    </submittedName>
</protein>
<evidence type="ECO:0000313" key="1">
    <source>
        <dbReference type="EMBL" id="ANK02374.1"/>
    </source>
</evidence>
<gene>
    <name evidence="1" type="ORF">WLH_01113</name>
</gene>
<proteinExistence type="predicted"/>
<sequence>MNRLFSFIILLRSFHELSHILPLAQGARRGRTIASSPCTPGLWRTKSPLRGTFSLSPSATGSGAR</sequence>
<name>A0A192C9X4_ECO25</name>